<dbReference type="PANTHER" id="PTHR43553:SF24">
    <property type="entry name" value="ENERGY-COUPLING FACTOR TRANSPORTER ATP-BINDING PROTEIN ECFA1"/>
    <property type="match status" value="1"/>
</dbReference>
<comment type="similarity">
    <text evidence="2">Belongs to the ABC transporter superfamily.</text>
</comment>
<evidence type="ECO:0000256" key="8">
    <source>
        <dbReference type="ARBA" id="ARBA00023136"/>
    </source>
</evidence>
<evidence type="ECO:0000256" key="2">
    <source>
        <dbReference type="ARBA" id="ARBA00005417"/>
    </source>
</evidence>
<keyword evidence="11" id="KW-1185">Reference proteome</keyword>
<dbReference type="CDD" id="cd03225">
    <property type="entry name" value="ABC_cobalt_CbiO_domain1"/>
    <property type="match status" value="1"/>
</dbReference>
<evidence type="ECO:0000256" key="1">
    <source>
        <dbReference type="ARBA" id="ARBA00004202"/>
    </source>
</evidence>
<keyword evidence="7" id="KW-1278">Translocase</keyword>
<keyword evidence="10" id="KW-0378">Hydrolase</keyword>
<evidence type="ECO:0000256" key="4">
    <source>
        <dbReference type="ARBA" id="ARBA00022475"/>
    </source>
</evidence>
<organism evidence="10 11">
    <name type="scientific">Youngiibacter multivorans</name>
    <dbReference type="NCBI Taxonomy" id="937251"/>
    <lineage>
        <taxon>Bacteria</taxon>
        <taxon>Bacillati</taxon>
        <taxon>Bacillota</taxon>
        <taxon>Clostridia</taxon>
        <taxon>Eubacteriales</taxon>
        <taxon>Clostridiaceae</taxon>
        <taxon>Youngiibacter</taxon>
    </lineage>
</organism>
<dbReference type="PROSITE" id="PS00211">
    <property type="entry name" value="ABC_TRANSPORTER_1"/>
    <property type="match status" value="1"/>
</dbReference>
<sequence>MTNIDEKKDMIRAEGLTHYYDDREDAEKVYSLNGIDLTIKQGEFVVILGHNGSGKSTLAKHMNALLLPTGGKIYVDGIDATDIENTWEVRRRAGMVFQNPDNQMVATIVEEDVAFGPENLGVPPLEIRQRVDDSLKEVNMYEYRRHEPHLLSGGQKQRVAIAGILAMRPKCIILDEPTAMLDPSGRQEVMKTVRKLNQDFGITVIHITHFMEEAVQGDRIIVMEEGKIIIDDIPRNVFKNVELLKSVGLDVPQVTELAHELIKEGIPLEEGILNIEEMVEALCRLK</sequence>
<keyword evidence="4" id="KW-1003">Cell membrane</keyword>
<dbReference type="PROSITE" id="PS50893">
    <property type="entry name" value="ABC_TRANSPORTER_2"/>
    <property type="match status" value="1"/>
</dbReference>
<name>A0ABS4G3J0_9CLOT</name>
<evidence type="ECO:0000313" key="11">
    <source>
        <dbReference type="Proteomes" id="UP001519271"/>
    </source>
</evidence>
<comment type="caution">
    <text evidence="10">The sequence shown here is derived from an EMBL/GenBank/DDBJ whole genome shotgun (WGS) entry which is preliminary data.</text>
</comment>
<dbReference type="NCBIfam" id="TIGR04520">
    <property type="entry name" value="ECF_ATPase_1"/>
    <property type="match status" value="1"/>
</dbReference>
<dbReference type="InterPro" id="IPR030947">
    <property type="entry name" value="EcfA_1"/>
</dbReference>
<dbReference type="GO" id="GO:0016787">
    <property type="term" value="F:hydrolase activity"/>
    <property type="evidence" value="ECO:0007669"/>
    <property type="project" value="UniProtKB-KW"/>
</dbReference>
<dbReference type="GO" id="GO:0005524">
    <property type="term" value="F:ATP binding"/>
    <property type="evidence" value="ECO:0007669"/>
    <property type="project" value="UniProtKB-KW"/>
</dbReference>
<dbReference type="SMART" id="SM00382">
    <property type="entry name" value="AAA"/>
    <property type="match status" value="1"/>
</dbReference>
<accession>A0ABS4G3J0</accession>
<dbReference type="EMBL" id="JAGGKC010000011">
    <property type="protein sequence ID" value="MBP1919099.1"/>
    <property type="molecule type" value="Genomic_DNA"/>
</dbReference>
<evidence type="ECO:0000313" key="10">
    <source>
        <dbReference type="EMBL" id="MBP1919099.1"/>
    </source>
</evidence>
<keyword evidence="6 10" id="KW-0067">ATP-binding</keyword>
<proteinExistence type="inferred from homology"/>
<protein>
    <submittedName>
        <fullName evidence="10">Energy-coupling factor transport system ATP-binding protein</fullName>
        <ecNumber evidence="10">3.6.3.-</ecNumber>
    </submittedName>
</protein>
<evidence type="ECO:0000256" key="5">
    <source>
        <dbReference type="ARBA" id="ARBA00022741"/>
    </source>
</evidence>
<reference evidence="10 11" key="1">
    <citation type="submission" date="2021-03" db="EMBL/GenBank/DDBJ databases">
        <title>Genomic Encyclopedia of Type Strains, Phase IV (KMG-IV): sequencing the most valuable type-strain genomes for metagenomic binning, comparative biology and taxonomic classification.</title>
        <authorList>
            <person name="Goeker M."/>
        </authorList>
    </citation>
    <scope>NUCLEOTIDE SEQUENCE [LARGE SCALE GENOMIC DNA]</scope>
    <source>
        <strain evidence="10 11">DSM 6139</strain>
    </source>
</reference>
<dbReference type="InterPro" id="IPR027417">
    <property type="entry name" value="P-loop_NTPase"/>
</dbReference>
<dbReference type="PANTHER" id="PTHR43553">
    <property type="entry name" value="HEAVY METAL TRANSPORTER"/>
    <property type="match status" value="1"/>
</dbReference>
<dbReference type="InterPro" id="IPR003439">
    <property type="entry name" value="ABC_transporter-like_ATP-bd"/>
</dbReference>
<dbReference type="InterPro" id="IPR003593">
    <property type="entry name" value="AAA+_ATPase"/>
</dbReference>
<gene>
    <name evidence="10" type="ORF">J2Z34_001586</name>
</gene>
<keyword evidence="8" id="KW-0472">Membrane</keyword>
<dbReference type="EC" id="3.6.3.-" evidence="10"/>
<dbReference type="RefSeq" id="WP_209459316.1">
    <property type="nucleotide sequence ID" value="NZ_JAGGKC010000011.1"/>
</dbReference>
<dbReference type="InterPro" id="IPR015856">
    <property type="entry name" value="ABC_transpr_CbiO/EcfA_su"/>
</dbReference>
<dbReference type="InterPro" id="IPR017871">
    <property type="entry name" value="ABC_transporter-like_CS"/>
</dbReference>
<evidence type="ECO:0000256" key="3">
    <source>
        <dbReference type="ARBA" id="ARBA00022448"/>
    </source>
</evidence>
<evidence type="ECO:0000256" key="6">
    <source>
        <dbReference type="ARBA" id="ARBA00022840"/>
    </source>
</evidence>
<evidence type="ECO:0000256" key="7">
    <source>
        <dbReference type="ARBA" id="ARBA00022967"/>
    </source>
</evidence>
<dbReference type="Proteomes" id="UP001519271">
    <property type="component" value="Unassembled WGS sequence"/>
</dbReference>
<keyword evidence="3" id="KW-0813">Transport</keyword>
<comment type="subcellular location">
    <subcellularLocation>
        <location evidence="1">Cell membrane</location>
        <topology evidence="1">Peripheral membrane protein</topology>
    </subcellularLocation>
</comment>
<dbReference type="Pfam" id="PF00005">
    <property type="entry name" value="ABC_tran"/>
    <property type="match status" value="1"/>
</dbReference>
<keyword evidence="5" id="KW-0547">Nucleotide-binding</keyword>
<dbReference type="NCBIfam" id="NF010167">
    <property type="entry name" value="PRK13648.1"/>
    <property type="match status" value="1"/>
</dbReference>
<evidence type="ECO:0000259" key="9">
    <source>
        <dbReference type="PROSITE" id="PS50893"/>
    </source>
</evidence>
<feature type="domain" description="ABC transporter" evidence="9">
    <location>
        <begin position="11"/>
        <end position="250"/>
    </location>
</feature>
<dbReference type="Gene3D" id="3.40.50.300">
    <property type="entry name" value="P-loop containing nucleotide triphosphate hydrolases"/>
    <property type="match status" value="1"/>
</dbReference>
<dbReference type="InterPro" id="IPR050095">
    <property type="entry name" value="ECF_ABC_transporter_ATP-bd"/>
</dbReference>
<dbReference type="SUPFAM" id="SSF52540">
    <property type="entry name" value="P-loop containing nucleoside triphosphate hydrolases"/>
    <property type="match status" value="1"/>
</dbReference>